<feature type="chain" id="PRO_5040155717" evidence="4">
    <location>
        <begin position="28"/>
        <end position="422"/>
    </location>
</feature>
<dbReference type="GO" id="GO:0042956">
    <property type="term" value="P:maltodextrin transmembrane transport"/>
    <property type="evidence" value="ECO:0007669"/>
    <property type="project" value="TreeGrafter"/>
</dbReference>
<evidence type="ECO:0000256" key="1">
    <source>
        <dbReference type="ARBA" id="ARBA00008520"/>
    </source>
</evidence>
<dbReference type="GeneID" id="62639340"/>
<keyword evidence="3 4" id="KW-0732">Signal</keyword>
<evidence type="ECO:0000313" key="7">
    <source>
        <dbReference type="Proteomes" id="UP000755667"/>
    </source>
</evidence>
<dbReference type="OrthoDB" id="9811951at2"/>
<dbReference type="GO" id="GO:0015768">
    <property type="term" value="P:maltose transport"/>
    <property type="evidence" value="ECO:0007669"/>
    <property type="project" value="TreeGrafter"/>
</dbReference>
<accession>A0A9Q2NSP3</accession>
<keyword evidence="8" id="KW-1185">Reference proteome</keyword>
<dbReference type="Proteomes" id="UP000755667">
    <property type="component" value="Unassembled WGS sequence"/>
</dbReference>
<comment type="caution">
    <text evidence="5">The sequence shown here is derived from an EMBL/GenBank/DDBJ whole genome shotgun (WGS) entry which is preliminary data.</text>
</comment>
<comment type="similarity">
    <text evidence="1">Belongs to the bacterial solute-binding protein 1 family.</text>
</comment>
<dbReference type="PANTHER" id="PTHR30061">
    <property type="entry name" value="MALTOSE-BINDING PERIPLASMIC PROTEIN"/>
    <property type="match status" value="1"/>
</dbReference>
<keyword evidence="2" id="KW-0813">Transport</keyword>
<reference evidence="5 8" key="1">
    <citation type="submission" date="2021-01" db="EMBL/GenBank/DDBJ databases">
        <title>Diatom-associated Roseobacters Show Island Model of Population Structure.</title>
        <authorList>
            <person name="Qu L."/>
            <person name="Feng X."/>
            <person name="Chen Y."/>
            <person name="Li L."/>
            <person name="Wang X."/>
            <person name="Hu Z."/>
            <person name="Wang H."/>
            <person name="Luo H."/>
        </authorList>
    </citation>
    <scope>NUCLEOTIDE SEQUENCE</scope>
    <source>
        <strain evidence="6 8">CC28-63</strain>
        <strain evidence="5">CC28-69</strain>
    </source>
</reference>
<evidence type="ECO:0000313" key="8">
    <source>
        <dbReference type="Proteomes" id="UP000809440"/>
    </source>
</evidence>
<dbReference type="Pfam" id="PF13416">
    <property type="entry name" value="SBP_bac_8"/>
    <property type="match status" value="1"/>
</dbReference>
<proteinExistence type="inferred from homology"/>
<dbReference type="Gene3D" id="3.40.190.10">
    <property type="entry name" value="Periplasmic binding protein-like II"/>
    <property type="match status" value="1"/>
</dbReference>
<evidence type="ECO:0000256" key="2">
    <source>
        <dbReference type="ARBA" id="ARBA00022448"/>
    </source>
</evidence>
<dbReference type="SUPFAM" id="SSF53850">
    <property type="entry name" value="Periplasmic binding protein-like II"/>
    <property type="match status" value="1"/>
</dbReference>
<dbReference type="EMBL" id="JAFBXE010000006">
    <property type="protein sequence ID" value="MBM2412964.1"/>
    <property type="molecule type" value="Genomic_DNA"/>
</dbReference>
<dbReference type="GO" id="GO:0055052">
    <property type="term" value="C:ATP-binding cassette (ABC) transporter complex, substrate-binding subunit-containing"/>
    <property type="evidence" value="ECO:0007669"/>
    <property type="project" value="TreeGrafter"/>
</dbReference>
<organism evidence="5 7">
    <name type="scientific">Marivita cryptomonadis</name>
    <dbReference type="NCBI Taxonomy" id="505252"/>
    <lineage>
        <taxon>Bacteria</taxon>
        <taxon>Pseudomonadati</taxon>
        <taxon>Pseudomonadota</taxon>
        <taxon>Alphaproteobacteria</taxon>
        <taxon>Rhodobacterales</taxon>
        <taxon>Roseobacteraceae</taxon>
        <taxon>Marivita</taxon>
    </lineage>
</organism>
<dbReference type="PANTHER" id="PTHR30061:SF50">
    <property type="entry name" value="MALTOSE_MALTODEXTRIN-BINDING PERIPLASMIC PROTEIN"/>
    <property type="match status" value="1"/>
</dbReference>
<dbReference type="EMBL" id="JAFBXF010000006">
    <property type="protein sequence ID" value="MBM2417632.1"/>
    <property type="molecule type" value="Genomic_DNA"/>
</dbReference>
<dbReference type="AlphaFoldDB" id="A0A9Q2NSP3"/>
<dbReference type="Proteomes" id="UP000809440">
    <property type="component" value="Unassembled WGS sequence"/>
</dbReference>
<sequence length="422" mass="46303">MSFFNVKALAVATATSAAALFSTAAEAVEIEYWQYFFDARVQAMETLIENFQEANPDITVKMTHFPYADYRTKVAAAIPAGEGPDVVQLFYGWLNDYVAADLIQPLPADVFPASKIDEEFFPMVQAMKDGDAYWALPTAVRSLALFYNERLLEEAGVEPPTTLDEMIAAAKAMTKRDGAGNLTQVGMTAGMTAQDHHWWREGLIRQFGGEPYVDDYQTVNYNNKAGLEALNFYASLFSGDDAVSAIGFMDEPQAAFKAGRAGLHIDGSFRIGSLNNTRGLKWGVTELPATADGTRSNYSSYWVNAITTKAEGEKYDAAVKFMEYVTSDEAMQVWLDVVGELPAKPSVGLTDANSNDPVFGPFIKGLAYAHTTKFANESGQRQLMVEMVERMTLQGMSAEDSLAIAAEAEQKILDEYYNSASN</sequence>
<protein>
    <submittedName>
        <fullName evidence="5">Extracellular solute-binding protein</fullName>
    </submittedName>
</protein>
<dbReference type="RefSeq" id="WP_085627613.1">
    <property type="nucleotide sequence ID" value="NZ_JAFBWU010000006.1"/>
</dbReference>
<evidence type="ECO:0000256" key="3">
    <source>
        <dbReference type="ARBA" id="ARBA00022729"/>
    </source>
</evidence>
<gene>
    <name evidence="5" type="ORF">JQX41_11665</name>
    <name evidence="6" type="ORF">JQX48_11670</name>
</gene>
<feature type="signal peptide" evidence="4">
    <location>
        <begin position="1"/>
        <end position="27"/>
    </location>
</feature>
<dbReference type="GO" id="GO:1901982">
    <property type="term" value="F:maltose binding"/>
    <property type="evidence" value="ECO:0007669"/>
    <property type="project" value="TreeGrafter"/>
</dbReference>
<evidence type="ECO:0000313" key="6">
    <source>
        <dbReference type="EMBL" id="MBM2417632.1"/>
    </source>
</evidence>
<evidence type="ECO:0000256" key="4">
    <source>
        <dbReference type="SAM" id="SignalP"/>
    </source>
</evidence>
<name>A0A9Q2NSP3_9RHOB</name>
<dbReference type="InterPro" id="IPR006059">
    <property type="entry name" value="SBP"/>
</dbReference>
<evidence type="ECO:0000313" key="5">
    <source>
        <dbReference type="EMBL" id="MBM2412964.1"/>
    </source>
</evidence>